<dbReference type="Proteomes" id="UP000076532">
    <property type="component" value="Unassembled WGS sequence"/>
</dbReference>
<dbReference type="InterPro" id="IPR007310">
    <property type="entry name" value="Aerobactin_biosyn_IucA/IucC_N"/>
</dbReference>
<sequence>MANDANLASSNDPAQAFATQLAVHALLSRLVVSLINERLVLGIYVPNGTEGALIPFNSSPDGCSMNEKITFPLAQAPPHLEAFGENGQHSRILFLDPEDIPLKTKPQFHSRTPSGVQSVVNGPQIMQIIRAWNHPALDTSGFDAHLLELEDCLNNAVEAFKNPPKEPGLESGYMEWEQGLLDGHPTHPMFLSRLPFSPAVGPLPISQLSTLTLHFFQVPSDKLTVTGDFNTEIKPLLDAVGINARDGYTILPVHEYQLRYLQSTSLLREHDMEVLPQTCSAKAQASMRTVTPWNTLSNSALLPGIAIKLPIAIRKTSALRTISPWSTTISHELNSHFPRMRSLERTKGILHVCREKAGVSLKCGDFDIAKHIACIVREDATAHSFSTAPEGIALAAALTQRNRPDEDAVVVRAWHLNTREKRVAFLEEYTELLFKCFLGPLLEGFAFEAHGQNCLLHYEVSSGKLLGFSIRDLAAVRIHQATFEASTGHRVNLIPNNCNDVPDLQEVHSKSFHGLIQTHLYRLVRALGLHSEQEGYAGWKVVRTALERHVPAGDLWRDWLETKTAHYKCFLRMRIGGLYRDYVYMYIPNLLELGREEETQNVRGT</sequence>
<dbReference type="Gene3D" id="1.10.510.40">
    <property type="match status" value="1"/>
</dbReference>
<dbReference type="Pfam" id="PF04183">
    <property type="entry name" value="IucA_IucC"/>
    <property type="match status" value="1"/>
</dbReference>
<feature type="domain" description="Aerobactin siderophore biosynthesis IucA/IucC N-terminal" evidence="1">
    <location>
        <begin position="173"/>
        <end position="400"/>
    </location>
</feature>
<evidence type="ECO:0000313" key="4">
    <source>
        <dbReference type="Proteomes" id="UP000076532"/>
    </source>
</evidence>
<dbReference type="EMBL" id="KV417495">
    <property type="protein sequence ID" value="KZP30178.1"/>
    <property type="molecule type" value="Genomic_DNA"/>
</dbReference>
<name>A0A166T4K1_9AGAM</name>
<organism evidence="3 4">
    <name type="scientific">Athelia psychrophila</name>
    <dbReference type="NCBI Taxonomy" id="1759441"/>
    <lineage>
        <taxon>Eukaryota</taxon>
        <taxon>Fungi</taxon>
        <taxon>Dikarya</taxon>
        <taxon>Basidiomycota</taxon>
        <taxon>Agaricomycotina</taxon>
        <taxon>Agaricomycetes</taxon>
        <taxon>Agaricomycetidae</taxon>
        <taxon>Atheliales</taxon>
        <taxon>Atheliaceae</taxon>
        <taxon>Athelia</taxon>
    </lineage>
</organism>
<protein>
    <submittedName>
        <fullName evidence="3">Uncharacterized protein</fullName>
    </submittedName>
</protein>
<dbReference type="Pfam" id="PF06276">
    <property type="entry name" value="FhuF"/>
    <property type="match status" value="1"/>
</dbReference>
<accession>A0A166T4K1</accession>
<proteinExistence type="predicted"/>
<evidence type="ECO:0000259" key="1">
    <source>
        <dbReference type="Pfam" id="PF04183"/>
    </source>
</evidence>
<dbReference type="STRING" id="436010.A0A166T4K1"/>
<feature type="domain" description="Aerobactin siderophore biosynthesis IucA/IucC-like C-terminal" evidence="2">
    <location>
        <begin position="424"/>
        <end position="575"/>
    </location>
</feature>
<dbReference type="InterPro" id="IPR022770">
    <property type="entry name" value="IucA/IucC-like_C"/>
</dbReference>
<evidence type="ECO:0000259" key="2">
    <source>
        <dbReference type="Pfam" id="PF06276"/>
    </source>
</evidence>
<dbReference type="GO" id="GO:0019290">
    <property type="term" value="P:siderophore biosynthetic process"/>
    <property type="evidence" value="ECO:0007669"/>
    <property type="project" value="InterPro"/>
</dbReference>
<gene>
    <name evidence="3" type="ORF">FIBSPDRAFT_1038517</name>
</gene>
<reference evidence="3 4" key="1">
    <citation type="journal article" date="2016" name="Mol. Biol. Evol.">
        <title>Comparative Genomics of Early-Diverging Mushroom-Forming Fungi Provides Insights into the Origins of Lignocellulose Decay Capabilities.</title>
        <authorList>
            <person name="Nagy L.G."/>
            <person name="Riley R."/>
            <person name="Tritt A."/>
            <person name="Adam C."/>
            <person name="Daum C."/>
            <person name="Floudas D."/>
            <person name="Sun H."/>
            <person name="Yadav J.S."/>
            <person name="Pangilinan J."/>
            <person name="Larsson K.H."/>
            <person name="Matsuura K."/>
            <person name="Barry K."/>
            <person name="Labutti K."/>
            <person name="Kuo R."/>
            <person name="Ohm R.A."/>
            <person name="Bhattacharya S.S."/>
            <person name="Shirouzu T."/>
            <person name="Yoshinaga Y."/>
            <person name="Martin F.M."/>
            <person name="Grigoriev I.V."/>
            <person name="Hibbett D.S."/>
        </authorList>
    </citation>
    <scope>NUCLEOTIDE SEQUENCE [LARGE SCALE GENOMIC DNA]</scope>
    <source>
        <strain evidence="3 4">CBS 109695</strain>
    </source>
</reference>
<keyword evidence="4" id="KW-1185">Reference proteome</keyword>
<dbReference type="OrthoDB" id="2117718at2759"/>
<dbReference type="GO" id="GO:0016881">
    <property type="term" value="F:acid-amino acid ligase activity"/>
    <property type="evidence" value="ECO:0007669"/>
    <property type="project" value="UniProtKB-ARBA"/>
</dbReference>
<dbReference type="PANTHER" id="PTHR34384:SF5">
    <property type="entry name" value="L-2,3-DIAMINOPROPANOATE--CITRATE LIGASE"/>
    <property type="match status" value="1"/>
</dbReference>
<dbReference type="AlphaFoldDB" id="A0A166T4K1"/>
<dbReference type="PANTHER" id="PTHR34384">
    <property type="entry name" value="L-2,3-DIAMINOPROPANOATE--CITRATE LIGASE"/>
    <property type="match status" value="1"/>
</dbReference>
<evidence type="ECO:0000313" key="3">
    <source>
        <dbReference type="EMBL" id="KZP30178.1"/>
    </source>
</evidence>
<dbReference type="InterPro" id="IPR037455">
    <property type="entry name" value="LucA/IucC-like"/>
</dbReference>